<dbReference type="EMBL" id="CP106982">
    <property type="protein sequence ID" value="UYF96235.1"/>
    <property type="molecule type" value="Genomic_DNA"/>
</dbReference>
<evidence type="ECO:0000259" key="1">
    <source>
        <dbReference type="PROSITE" id="PS50206"/>
    </source>
</evidence>
<gene>
    <name evidence="3" type="ORF">OCS65_10980</name>
    <name evidence="2" type="ORF">RAJCM14343_1362</name>
</gene>
<evidence type="ECO:0000313" key="5">
    <source>
        <dbReference type="Proteomes" id="UP001163947"/>
    </source>
</evidence>
<protein>
    <submittedName>
        <fullName evidence="3">Rhodanese-like domain-containing protein</fullName>
    </submittedName>
    <submittedName>
        <fullName evidence="2">Rhodanese-related sulfurtransferase</fullName>
    </submittedName>
</protein>
<dbReference type="GeneID" id="83620947"/>
<dbReference type="SUPFAM" id="SSF52821">
    <property type="entry name" value="Rhodanese/Cell cycle control phosphatase"/>
    <property type="match status" value="1"/>
</dbReference>
<reference evidence="2" key="2">
    <citation type="submission" date="2019-10" db="EMBL/GenBank/DDBJ databases">
        <title>Draft genome sequence of Rhodococcus aetherivorans JCM 14343.</title>
        <authorList>
            <person name="Inoue D."/>
            <person name="Nakazawa M."/>
            <person name="Yamamoto N."/>
            <person name="Sei K."/>
            <person name="Ike M."/>
        </authorList>
    </citation>
    <scope>NUCLEOTIDE SEQUENCE</scope>
    <source>
        <strain evidence="2">JCM 14343</strain>
    </source>
</reference>
<accession>A0A059MPC4</accession>
<dbReference type="InterPro" id="IPR050229">
    <property type="entry name" value="GlpE_sulfurtransferase"/>
</dbReference>
<dbReference type="EMBL" id="BLAH01000047">
    <property type="protein sequence ID" value="GES36113.1"/>
    <property type="molecule type" value="Genomic_DNA"/>
</dbReference>
<evidence type="ECO:0000313" key="3">
    <source>
        <dbReference type="EMBL" id="UYF96235.1"/>
    </source>
</evidence>
<dbReference type="CDD" id="cd00158">
    <property type="entry name" value="RHOD"/>
    <property type="match status" value="1"/>
</dbReference>
<keyword evidence="4" id="KW-1185">Reference proteome</keyword>
<dbReference type="PROSITE" id="PS50206">
    <property type="entry name" value="RHODANESE_3"/>
    <property type="match status" value="1"/>
</dbReference>
<dbReference type="PANTHER" id="PTHR43031">
    <property type="entry name" value="FAD-DEPENDENT OXIDOREDUCTASE"/>
    <property type="match status" value="1"/>
</dbReference>
<dbReference type="Gene3D" id="3.40.250.10">
    <property type="entry name" value="Rhodanese-like domain"/>
    <property type="match status" value="1"/>
</dbReference>
<accession>A0A0F6VK78</accession>
<organism evidence="3 5">
    <name type="scientific">Rhodococcus aetherivorans</name>
    <dbReference type="NCBI Taxonomy" id="191292"/>
    <lineage>
        <taxon>Bacteria</taxon>
        <taxon>Bacillati</taxon>
        <taxon>Actinomycetota</taxon>
        <taxon>Actinomycetes</taxon>
        <taxon>Mycobacteriales</taxon>
        <taxon>Nocardiaceae</taxon>
        <taxon>Rhodococcus</taxon>
    </lineage>
</organism>
<evidence type="ECO:0000313" key="4">
    <source>
        <dbReference type="Proteomes" id="UP000325466"/>
    </source>
</evidence>
<dbReference type="Proteomes" id="UP000325466">
    <property type="component" value="Unassembled WGS sequence"/>
</dbReference>
<dbReference type="Proteomes" id="UP001163947">
    <property type="component" value="Chromosome"/>
</dbReference>
<dbReference type="AlphaFoldDB" id="A0A059MPC4"/>
<reference evidence="3" key="3">
    <citation type="submission" date="2022-09" db="EMBL/GenBank/DDBJ databases">
        <title>The genome sequence of Rhodococcus aetherivorans N1.</title>
        <authorList>
            <person name="Jiang W."/>
        </authorList>
    </citation>
    <scope>NUCLEOTIDE SEQUENCE</scope>
    <source>
        <strain evidence="3">N1</strain>
    </source>
</reference>
<proteinExistence type="predicted"/>
<reference evidence="2 4" key="1">
    <citation type="journal article" date="2018" name="Biodegradation">
        <title>1,4-Dioxane degradation characteristics of Rhodococcus aetherivorans JCM 14343.</title>
        <authorList>
            <person name="Inoue D."/>
            <person name="Tsunoda T."/>
            <person name="Yamamoto N."/>
            <person name="Ike M."/>
            <person name="Sei K."/>
        </authorList>
    </citation>
    <scope>NUCLEOTIDE SEQUENCE [LARGE SCALE GENOMIC DNA]</scope>
    <source>
        <strain evidence="2 4">JCM 14343</strain>
    </source>
</reference>
<dbReference type="InterPro" id="IPR001763">
    <property type="entry name" value="Rhodanese-like_dom"/>
</dbReference>
<accession>N1MC39</accession>
<evidence type="ECO:0000313" key="2">
    <source>
        <dbReference type="EMBL" id="GES36113.1"/>
    </source>
</evidence>
<dbReference type="KEGG" id="rav:AAT18_17755"/>
<dbReference type="InterPro" id="IPR036873">
    <property type="entry name" value="Rhodanese-like_dom_sf"/>
</dbReference>
<name>A0A059MPC4_9NOCA</name>
<dbReference type="Pfam" id="PF00581">
    <property type="entry name" value="Rhodanese"/>
    <property type="match status" value="1"/>
</dbReference>
<dbReference type="PANTHER" id="PTHR43031:SF1">
    <property type="entry name" value="PYRIDINE NUCLEOTIDE-DISULPHIDE OXIDOREDUCTASE"/>
    <property type="match status" value="1"/>
</dbReference>
<sequence length="102" mass="10542">MREVGLAALDTALAAGAPVIDVRERDEYLQVRVPGVTLIPLSEFVARADEIPDADTVYVICAVGGRSSQAASYLAGRGINAVSVAGGTVAWQQSGRDIEAGV</sequence>
<dbReference type="RefSeq" id="WP_006945846.1">
    <property type="nucleotide sequence ID" value="NZ_BAAAYP010000054.1"/>
</dbReference>
<feature type="domain" description="Rhodanese" evidence="1">
    <location>
        <begin position="13"/>
        <end position="100"/>
    </location>
</feature>
<dbReference type="SMART" id="SM00450">
    <property type="entry name" value="RHOD"/>
    <property type="match status" value="1"/>
</dbReference>